<dbReference type="Proteomes" id="UP000274637">
    <property type="component" value="Segment"/>
</dbReference>
<accession>A0A386K8Q5</accession>
<evidence type="ECO:0000313" key="3">
    <source>
        <dbReference type="Proteomes" id="UP000274637"/>
    </source>
</evidence>
<evidence type="ECO:0008006" key="4">
    <source>
        <dbReference type="Google" id="ProtNLM"/>
    </source>
</evidence>
<sequence length="234" mass="24836">MSLFRRKPATTPPPAPAPAPSVHVPLGQPAATGINLTKGGSASISLSKSDPTAQITAHLDWDGGSDHRRACGADLELYVLHVPAADVVAGGKRSQPIPGGAVYYRNLGSLDQPPYIRHHGDSLTPGRETATIARPDQHGYALICAYSAVGNGVGSFKEYGARAIITDGRDQTVTVPLYDNNRYAYWVAIALVDFTHGSALISQVELYSRDGSEARPALYSNGRIGMDEGPVEFK</sequence>
<feature type="compositionally biased region" description="Pro residues" evidence="1">
    <location>
        <begin position="10"/>
        <end position="19"/>
    </location>
</feature>
<protein>
    <recommendedName>
        <fullName evidence="4">Tellurium resistance protein</fullName>
    </recommendedName>
</protein>
<gene>
    <name evidence="2" type="primary">48</name>
    <name evidence="2" type="ORF">SEA_KROMP_48</name>
</gene>
<dbReference type="EMBL" id="MH744420">
    <property type="protein sequence ID" value="AYD81649.1"/>
    <property type="molecule type" value="Genomic_DNA"/>
</dbReference>
<keyword evidence="3" id="KW-1185">Reference proteome</keyword>
<feature type="region of interest" description="Disordered" evidence="1">
    <location>
        <begin position="1"/>
        <end position="30"/>
    </location>
</feature>
<reference evidence="3" key="1">
    <citation type="submission" date="2018-08" db="EMBL/GenBank/DDBJ databases">
        <authorList>
            <person name="Mousa M."/>
            <person name="Kelsky B.L."/>
            <person name="Goh L.M."/>
            <person name="Shaffer C.D."/>
            <person name="Weston-Hafer K.A."/>
            <person name="Russell D.A."/>
            <person name="Pope W.H."/>
            <person name="Jacobs-Sera D."/>
            <person name="Hendrix R.W."/>
            <person name="Hatfull G.F."/>
        </authorList>
    </citation>
    <scope>NUCLEOTIDE SEQUENCE [LARGE SCALE GENOMIC DNA]</scope>
</reference>
<evidence type="ECO:0000313" key="2">
    <source>
        <dbReference type="EMBL" id="AYD81649.1"/>
    </source>
</evidence>
<proteinExistence type="predicted"/>
<organism evidence="2 3">
    <name type="scientific">Streptomyces phage Kromp</name>
    <dbReference type="NCBI Taxonomy" id="2315619"/>
    <lineage>
        <taxon>Viruses</taxon>
        <taxon>Duplodnaviria</taxon>
        <taxon>Heunggongvirae</taxon>
        <taxon>Uroviricota</taxon>
        <taxon>Caudoviricetes</taxon>
        <taxon>Krompvirus</taxon>
        <taxon>Krompvirus kromp</taxon>
    </lineage>
</organism>
<name>A0A386K8Q5_9CAUD</name>
<evidence type="ECO:0000256" key="1">
    <source>
        <dbReference type="SAM" id="MobiDB-lite"/>
    </source>
</evidence>